<dbReference type="PIRSF" id="PIRSF003230">
    <property type="entry name" value="YbgC"/>
    <property type="match status" value="1"/>
</dbReference>
<dbReference type="Gene3D" id="3.10.129.10">
    <property type="entry name" value="Hotdog Thioesterase"/>
    <property type="match status" value="1"/>
</dbReference>
<sequence>MYISEKEIEIRYAETDQMGVVYHANYIIWLEIGRTKLIEDIGFTYAGMEKDGYISPVMDISIQYKAALRYGQKAFVRTWVEEHGRLRTKYGYEIVHEDGTIAATALSEHVVVKKETFRPVSIQKVFPEWHKKYEEIKKQVPDGVRN</sequence>
<dbReference type="SUPFAM" id="SSF54637">
    <property type="entry name" value="Thioesterase/thiol ester dehydrase-isomerase"/>
    <property type="match status" value="1"/>
</dbReference>
<dbReference type="Proteomes" id="UP000092687">
    <property type="component" value="Chromosome"/>
</dbReference>
<proteinExistence type="inferred from homology"/>
<gene>
    <name evidence="3" type="ORF">BBI08_03675</name>
</gene>
<dbReference type="KEGG" id="phc:BBI08_03675"/>
<dbReference type="PANTHER" id="PTHR31793:SF27">
    <property type="entry name" value="NOVEL THIOESTERASE SUPERFAMILY DOMAIN AND SAPOSIN A-TYPE DOMAIN CONTAINING PROTEIN (0610012H03RIK)"/>
    <property type="match status" value="1"/>
</dbReference>
<dbReference type="InterPro" id="IPR029069">
    <property type="entry name" value="HotDog_dom_sf"/>
</dbReference>
<protein>
    <submittedName>
        <fullName evidence="3">Uncharacterized protein</fullName>
    </submittedName>
</protein>
<keyword evidence="2" id="KW-0378">Hydrolase</keyword>
<dbReference type="InterPro" id="IPR006684">
    <property type="entry name" value="YbgC/YbaW"/>
</dbReference>
<dbReference type="NCBIfam" id="TIGR00051">
    <property type="entry name" value="YbgC/FadM family acyl-CoA thioesterase"/>
    <property type="match status" value="1"/>
</dbReference>
<dbReference type="PANTHER" id="PTHR31793">
    <property type="entry name" value="4-HYDROXYBENZOYL-COA THIOESTERASE FAMILY MEMBER"/>
    <property type="match status" value="1"/>
</dbReference>
<evidence type="ECO:0000313" key="4">
    <source>
        <dbReference type="Proteomes" id="UP000092687"/>
    </source>
</evidence>
<dbReference type="OrthoDB" id="9800856at2"/>
<dbReference type="EMBL" id="CP016537">
    <property type="protein sequence ID" value="ANU12998.1"/>
    <property type="molecule type" value="Genomic_DNA"/>
</dbReference>
<dbReference type="AlphaFoldDB" id="A0A1C7DNQ5"/>
<dbReference type="CDD" id="cd00586">
    <property type="entry name" value="4HBT"/>
    <property type="match status" value="1"/>
</dbReference>
<name>A0A1C7DNQ5_9BACL</name>
<dbReference type="FunFam" id="3.10.129.10:FF:000026">
    <property type="entry name" value="Possible 4-hydroxybenzoyl-CoA thioesterase"/>
    <property type="match status" value="1"/>
</dbReference>
<dbReference type="InterPro" id="IPR050563">
    <property type="entry name" value="4-hydroxybenzoyl-CoA_TE"/>
</dbReference>
<evidence type="ECO:0000256" key="2">
    <source>
        <dbReference type="ARBA" id="ARBA00022801"/>
    </source>
</evidence>
<reference evidence="4" key="2">
    <citation type="submission" date="2016-10" db="EMBL/GenBank/DDBJ databases">
        <authorList>
            <person name="See-Too W.S."/>
        </authorList>
    </citation>
    <scope>NUCLEOTIDE SEQUENCE [LARGE SCALE GENOMIC DNA]</scope>
    <source>
        <strain evidence="4">DSM 24743</strain>
    </source>
</reference>
<organism evidence="3 4">
    <name type="scientific">Planococcus halocryophilus</name>
    <dbReference type="NCBI Taxonomy" id="1215089"/>
    <lineage>
        <taxon>Bacteria</taxon>
        <taxon>Bacillati</taxon>
        <taxon>Bacillota</taxon>
        <taxon>Bacilli</taxon>
        <taxon>Bacillales</taxon>
        <taxon>Caryophanaceae</taxon>
        <taxon>Planococcus</taxon>
    </lineage>
</organism>
<accession>A0A1C7DNQ5</accession>
<comment type="similarity">
    <text evidence="1">Belongs to the 4-hydroxybenzoyl-CoA thioesterase family.</text>
</comment>
<reference evidence="4" key="1">
    <citation type="submission" date="2016-07" db="EMBL/GenBank/DDBJ databases">
        <authorList>
            <person name="See-Too W.S."/>
        </authorList>
    </citation>
    <scope>NUCLEOTIDE SEQUENCE [LARGE SCALE GENOMIC DNA]</scope>
    <source>
        <strain evidence="4">DSM 24743</strain>
    </source>
</reference>
<dbReference type="Pfam" id="PF13279">
    <property type="entry name" value="4HBT_2"/>
    <property type="match status" value="1"/>
</dbReference>
<dbReference type="RefSeq" id="WP_008499098.1">
    <property type="nucleotide sequence ID" value="NZ_CP016537.2"/>
</dbReference>
<evidence type="ECO:0000256" key="1">
    <source>
        <dbReference type="ARBA" id="ARBA00005953"/>
    </source>
</evidence>
<evidence type="ECO:0000313" key="3">
    <source>
        <dbReference type="EMBL" id="ANU12998.1"/>
    </source>
</evidence>
<keyword evidence="4" id="KW-1185">Reference proteome</keyword>
<dbReference type="STRING" id="1215089.BBI08_03675"/>
<dbReference type="GO" id="GO:0047617">
    <property type="term" value="F:fatty acyl-CoA hydrolase activity"/>
    <property type="evidence" value="ECO:0007669"/>
    <property type="project" value="TreeGrafter"/>
</dbReference>